<dbReference type="AlphaFoldDB" id="A0A3L8A853"/>
<dbReference type="Proteomes" id="UP000267159">
    <property type="component" value="Unassembled WGS sequence"/>
</dbReference>
<proteinExistence type="predicted"/>
<dbReference type="EMBL" id="RAZM01000105">
    <property type="protein sequence ID" value="RLT78480.1"/>
    <property type="molecule type" value="Genomic_DNA"/>
</dbReference>
<reference evidence="1 2" key="1">
    <citation type="submission" date="2018-09" db="EMBL/GenBank/DDBJ databases">
        <title>Murine metabolic-syndrome-specific gut microbial biobank.</title>
        <authorList>
            <person name="Liu C."/>
        </authorList>
    </citation>
    <scope>NUCLEOTIDE SEQUENCE [LARGE SCALE GENOMIC DNA]</scope>
    <source>
        <strain evidence="1 2">0.1X-D8-26</strain>
    </source>
</reference>
<protein>
    <submittedName>
        <fullName evidence="1">Uncharacterized protein</fullName>
    </submittedName>
</protein>
<feature type="non-terminal residue" evidence="1">
    <location>
        <position position="210"/>
    </location>
</feature>
<name>A0A3L8A853_9BACE</name>
<comment type="caution">
    <text evidence="1">The sequence shown here is derived from an EMBL/GenBank/DDBJ whole genome shotgun (WGS) entry which is preliminary data.</text>
</comment>
<accession>A0A3L8A853</accession>
<organism evidence="1 2">
    <name type="scientific">Bacteroides acidifaciens</name>
    <dbReference type="NCBI Taxonomy" id="85831"/>
    <lineage>
        <taxon>Bacteria</taxon>
        <taxon>Pseudomonadati</taxon>
        <taxon>Bacteroidota</taxon>
        <taxon>Bacteroidia</taxon>
        <taxon>Bacteroidales</taxon>
        <taxon>Bacteroidaceae</taxon>
        <taxon>Bacteroides</taxon>
    </lineage>
</organism>
<evidence type="ECO:0000313" key="1">
    <source>
        <dbReference type="EMBL" id="RLT78480.1"/>
    </source>
</evidence>
<gene>
    <name evidence="1" type="ORF">D7Y07_19050</name>
</gene>
<evidence type="ECO:0000313" key="2">
    <source>
        <dbReference type="Proteomes" id="UP000267159"/>
    </source>
</evidence>
<sequence length="210" mass="23640">METVNGTICISHAELTGRIITTANLNNLVRRGRVQQVQKGGNGRTALYAVESLPMKWRTEVYKRYPDLQEQAESREFIDTVEPDGAALNFYQTYKLADGRNLPDDKVLEYASNAAIMNAFRRCWDAHVSKRQRTGKKAVAGKEFWSRAAAALPRLADRFNHSLPGSPRRLQMKFAEYVRDGYVCFISGKFLNGNAGKVLTDEQTGYLATL</sequence>